<feature type="transmembrane region" description="Helical" evidence="1">
    <location>
        <begin position="139"/>
        <end position="158"/>
    </location>
</feature>
<feature type="transmembrane region" description="Helical" evidence="1">
    <location>
        <begin position="380"/>
        <end position="399"/>
    </location>
</feature>
<keyword evidence="1" id="KW-1133">Transmembrane helix</keyword>
<comment type="caution">
    <text evidence="2">The sequence shown here is derived from an EMBL/GenBank/DDBJ whole genome shotgun (WGS) entry which is preliminary data.</text>
</comment>
<feature type="transmembrane region" description="Helical" evidence="1">
    <location>
        <begin position="188"/>
        <end position="205"/>
    </location>
</feature>
<proteinExistence type="predicted"/>
<reference evidence="2 3" key="1">
    <citation type="submission" date="2016-03" db="EMBL/GenBank/DDBJ databases">
        <title>Draft Genome Assembly of Pseudomonas putida strain CBF10-2.</title>
        <authorList>
            <person name="Iyer R.S."/>
            <person name="Damania A."/>
        </authorList>
    </citation>
    <scope>NUCLEOTIDE SEQUENCE [LARGE SCALE GENOMIC DNA]</scope>
    <source>
        <strain evidence="2 3">CBF10-2</strain>
    </source>
</reference>
<dbReference type="RefSeq" id="WP_064304945.1">
    <property type="nucleotide sequence ID" value="NZ_LUCV01000058.1"/>
</dbReference>
<feature type="transmembrane region" description="Helical" evidence="1">
    <location>
        <begin position="306"/>
        <end position="324"/>
    </location>
</feature>
<feature type="transmembrane region" description="Helical" evidence="1">
    <location>
        <begin position="330"/>
        <end position="346"/>
    </location>
</feature>
<protein>
    <recommendedName>
        <fullName evidence="4">Oligosaccharide repeat unit polymerase</fullName>
    </recommendedName>
</protein>
<evidence type="ECO:0008006" key="4">
    <source>
        <dbReference type="Google" id="ProtNLM"/>
    </source>
</evidence>
<keyword evidence="1" id="KW-0812">Transmembrane</keyword>
<keyword evidence="1" id="KW-0472">Membrane</keyword>
<gene>
    <name evidence="2" type="ORF">AYO28_04480</name>
</gene>
<feature type="transmembrane region" description="Helical" evidence="1">
    <location>
        <begin position="27"/>
        <end position="47"/>
    </location>
</feature>
<evidence type="ECO:0000256" key="1">
    <source>
        <dbReference type="SAM" id="Phobius"/>
    </source>
</evidence>
<evidence type="ECO:0000313" key="2">
    <source>
        <dbReference type="EMBL" id="OAI83821.1"/>
    </source>
</evidence>
<organism evidence="2 3">
    <name type="scientific">Pseudomonas putida</name>
    <name type="common">Arthrobacter siderocapsulatus</name>
    <dbReference type="NCBI Taxonomy" id="303"/>
    <lineage>
        <taxon>Bacteria</taxon>
        <taxon>Pseudomonadati</taxon>
        <taxon>Pseudomonadota</taxon>
        <taxon>Gammaproteobacteria</taxon>
        <taxon>Pseudomonadales</taxon>
        <taxon>Pseudomonadaceae</taxon>
        <taxon>Pseudomonas</taxon>
    </lineage>
</organism>
<evidence type="ECO:0000313" key="3">
    <source>
        <dbReference type="Proteomes" id="UP000077752"/>
    </source>
</evidence>
<dbReference type="EMBL" id="LUCV01000058">
    <property type="protein sequence ID" value="OAI83821.1"/>
    <property type="molecule type" value="Genomic_DNA"/>
</dbReference>
<feature type="transmembrane region" description="Helical" evidence="1">
    <location>
        <begin position="211"/>
        <end position="231"/>
    </location>
</feature>
<dbReference type="AlphaFoldDB" id="A0A177S942"/>
<feature type="transmembrane region" description="Helical" evidence="1">
    <location>
        <begin position="110"/>
        <end position="127"/>
    </location>
</feature>
<feature type="transmembrane region" description="Helical" evidence="1">
    <location>
        <begin position="67"/>
        <end position="90"/>
    </location>
</feature>
<accession>A0A177S942</accession>
<dbReference type="Proteomes" id="UP000077752">
    <property type="component" value="Unassembled WGS sequence"/>
</dbReference>
<name>A0A177S942_PSEPU</name>
<sequence length="401" mass="44828">MIILLVLMCLLILVSQCIMCLLSKKYLIALYTVCYSVPFLGLISCLWSDTVTLWPIGGYDFSVDDAFVLRLTLVWSLGVAGGLLAFLLSLLTPVRSLGARRSSFFSPADFKAAGVLFFVACVVLIGYRFVNIDSMLEAFTGTESVMVFSIIAVVALALVYPSRLVTVASVLLVLSYCVANAMTGDRDFVVLFVACMLGLMYRYSSLIKLKTLFFVSLFMLLLLSSGVVISMVRMDVVLTSDNIAQFFLFNSWNAVILPLVEQLTHFWDGEHLRYGQTYIDMFLSLAPSPVYSLFGMMKPISVDNPALWYIITGMGGIHVAGVAFENFGLFGVFINGFISVCFLRLIDSGFRENDYLRALLYMLCASSVMHWTWYGEMYLLNALVFYLMSLALFLIIRLLRV</sequence>